<dbReference type="GO" id="GO:0004888">
    <property type="term" value="F:transmembrane signaling receptor activity"/>
    <property type="evidence" value="ECO:0007669"/>
    <property type="project" value="TreeGrafter"/>
</dbReference>
<dbReference type="PANTHER" id="PTHR11860:SF96">
    <property type="match status" value="1"/>
</dbReference>
<evidence type="ECO:0000256" key="4">
    <source>
        <dbReference type="SAM" id="SignalP"/>
    </source>
</evidence>
<evidence type="ECO:0000313" key="6">
    <source>
        <dbReference type="Ensembl" id="ENSVKKP00000018659.1"/>
    </source>
</evidence>
<evidence type="ECO:0000259" key="5">
    <source>
        <dbReference type="PROSITE" id="PS50835"/>
    </source>
</evidence>
<reference evidence="6" key="1">
    <citation type="submission" date="2025-08" db="UniProtKB">
        <authorList>
            <consortium name="Ensembl"/>
        </authorList>
    </citation>
    <scope>IDENTIFICATION</scope>
</reference>
<feature type="chain" id="PRO_5034903866" description="Ig-like domain-containing protein" evidence="4">
    <location>
        <begin position="22"/>
        <end position="155"/>
    </location>
</feature>
<accession>A0A8D2L915</accession>
<reference evidence="6" key="2">
    <citation type="submission" date="2025-09" db="UniProtKB">
        <authorList>
            <consortium name="Ensembl"/>
        </authorList>
    </citation>
    <scope>IDENTIFICATION</scope>
</reference>
<organism evidence="6 7">
    <name type="scientific">Varanus komodoensis</name>
    <name type="common">Komodo dragon</name>
    <dbReference type="NCBI Taxonomy" id="61221"/>
    <lineage>
        <taxon>Eukaryota</taxon>
        <taxon>Metazoa</taxon>
        <taxon>Chordata</taxon>
        <taxon>Craniata</taxon>
        <taxon>Vertebrata</taxon>
        <taxon>Euteleostomi</taxon>
        <taxon>Lepidosauria</taxon>
        <taxon>Squamata</taxon>
        <taxon>Bifurcata</taxon>
        <taxon>Unidentata</taxon>
        <taxon>Episquamata</taxon>
        <taxon>Toxicofera</taxon>
        <taxon>Anguimorpha</taxon>
        <taxon>Paleoanguimorpha</taxon>
        <taxon>Varanoidea</taxon>
        <taxon>Varanidae</taxon>
        <taxon>Varanus</taxon>
    </lineage>
</organism>
<name>A0A8D2L915_VARKO</name>
<evidence type="ECO:0000256" key="2">
    <source>
        <dbReference type="ARBA" id="ARBA00022692"/>
    </source>
</evidence>
<protein>
    <recommendedName>
        <fullName evidence="5">Ig-like domain-containing protein</fullName>
    </recommendedName>
</protein>
<comment type="subcellular location">
    <subcellularLocation>
        <location evidence="1">Membrane</location>
    </subcellularLocation>
</comment>
<keyword evidence="7" id="KW-1185">Reference proteome</keyword>
<dbReference type="InterPro" id="IPR013783">
    <property type="entry name" value="Ig-like_fold"/>
</dbReference>
<keyword evidence="3" id="KW-0472">Membrane</keyword>
<dbReference type="AlphaFoldDB" id="A0A8D2L915"/>
<dbReference type="InterPro" id="IPR007110">
    <property type="entry name" value="Ig-like_dom"/>
</dbReference>
<keyword evidence="2" id="KW-0812">Transmembrane</keyword>
<keyword evidence="4" id="KW-0732">Signal</keyword>
<dbReference type="InterPro" id="IPR036179">
    <property type="entry name" value="Ig-like_dom_sf"/>
</dbReference>
<evidence type="ECO:0000256" key="3">
    <source>
        <dbReference type="ARBA" id="ARBA00023136"/>
    </source>
</evidence>
<dbReference type="Proteomes" id="UP000694545">
    <property type="component" value="Unplaced"/>
</dbReference>
<dbReference type="InterPro" id="IPR050671">
    <property type="entry name" value="CD300_family_receptors"/>
</dbReference>
<sequence>MFLQLHLMILFQFFIIPDGFTAFLRSEKEESAIEGKSTTVRCTYDINRYRFSKKYWCRGSSRTSCDVLGDTEKFVKWNYKNKLSLWDFRRGIFVVTMKQLTTDDSGTYWCGIDRPFDKMEKGNLYTTFGPFGRGKTDDISAVNNGTSGEQSLSLE</sequence>
<dbReference type="GO" id="GO:0005886">
    <property type="term" value="C:plasma membrane"/>
    <property type="evidence" value="ECO:0007669"/>
    <property type="project" value="TreeGrafter"/>
</dbReference>
<proteinExistence type="predicted"/>
<feature type="domain" description="Ig-like" evidence="5">
    <location>
        <begin position="17"/>
        <end position="110"/>
    </location>
</feature>
<dbReference type="Gene3D" id="2.60.40.10">
    <property type="entry name" value="Immunoglobulins"/>
    <property type="match status" value="1"/>
</dbReference>
<dbReference type="Pfam" id="PF07686">
    <property type="entry name" value="V-set"/>
    <property type="match status" value="1"/>
</dbReference>
<dbReference type="SUPFAM" id="SSF48726">
    <property type="entry name" value="Immunoglobulin"/>
    <property type="match status" value="1"/>
</dbReference>
<feature type="signal peptide" evidence="4">
    <location>
        <begin position="1"/>
        <end position="21"/>
    </location>
</feature>
<dbReference type="Ensembl" id="ENSVKKT00000019124.1">
    <property type="protein sequence ID" value="ENSVKKP00000018659.1"/>
    <property type="gene ID" value="ENSVKKG00000012704.1"/>
</dbReference>
<evidence type="ECO:0000313" key="7">
    <source>
        <dbReference type="Proteomes" id="UP000694545"/>
    </source>
</evidence>
<dbReference type="PROSITE" id="PS50835">
    <property type="entry name" value="IG_LIKE"/>
    <property type="match status" value="1"/>
</dbReference>
<dbReference type="InterPro" id="IPR013106">
    <property type="entry name" value="Ig_V-set"/>
</dbReference>
<dbReference type="PANTHER" id="PTHR11860">
    <property type="entry name" value="POLYMERIC-IMMUNOGLOBULIN RECEPTOR"/>
    <property type="match status" value="1"/>
</dbReference>
<evidence type="ECO:0000256" key="1">
    <source>
        <dbReference type="ARBA" id="ARBA00004370"/>
    </source>
</evidence>